<comment type="caution">
    <text evidence="1">The sequence shown here is derived from an EMBL/GenBank/DDBJ whole genome shotgun (WGS) entry which is preliminary data.</text>
</comment>
<sequence length="124" mass="13188">MLKSTQAIAGIIGSNRARPRLSLPSASCCAAMAGSAELMAEKMAPAMAVSAREGIEVSDCFEEEMSLGRVWIERREMGFGGGGLELRFGFFGVVVKHLGLRMAIVVVMVPAIGVALFWVFSFSG</sequence>
<reference evidence="1 2" key="1">
    <citation type="journal article" date="2021" name="Hortic Res">
        <title>High-quality reference genome and annotation aids understanding of berry development for evergreen blueberry (Vaccinium darrowii).</title>
        <authorList>
            <person name="Yu J."/>
            <person name="Hulse-Kemp A.M."/>
            <person name="Babiker E."/>
            <person name="Staton M."/>
        </authorList>
    </citation>
    <scope>NUCLEOTIDE SEQUENCE [LARGE SCALE GENOMIC DNA]</scope>
    <source>
        <strain evidence="2">cv. NJ 8807/NJ 8810</strain>
        <tissue evidence="1">Young leaf</tissue>
    </source>
</reference>
<protein>
    <submittedName>
        <fullName evidence="1">Uncharacterized protein</fullName>
    </submittedName>
</protein>
<organism evidence="1 2">
    <name type="scientific">Vaccinium darrowii</name>
    <dbReference type="NCBI Taxonomy" id="229202"/>
    <lineage>
        <taxon>Eukaryota</taxon>
        <taxon>Viridiplantae</taxon>
        <taxon>Streptophyta</taxon>
        <taxon>Embryophyta</taxon>
        <taxon>Tracheophyta</taxon>
        <taxon>Spermatophyta</taxon>
        <taxon>Magnoliopsida</taxon>
        <taxon>eudicotyledons</taxon>
        <taxon>Gunneridae</taxon>
        <taxon>Pentapetalae</taxon>
        <taxon>asterids</taxon>
        <taxon>Ericales</taxon>
        <taxon>Ericaceae</taxon>
        <taxon>Vaccinioideae</taxon>
        <taxon>Vaccinieae</taxon>
        <taxon>Vaccinium</taxon>
    </lineage>
</organism>
<dbReference type="EMBL" id="CM037153">
    <property type="protein sequence ID" value="KAH7856896.1"/>
    <property type="molecule type" value="Genomic_DNA"/>
</dbReference>
<dbReference type="Proteomes" id="UP000828048">
    <property type="component" value="Chromosome 3"/>
</dbReference>
<evidence type="ECO:0000313" key="1">
    <source>
        <dbReference type="EMBL" id="KAH7856896.1"/>
    </source>
</evidence>
<proteinExistence type="predicted"/>
<keyword evidence="2" id="KW-1185">Reference proteome</keyword>
<name>A0ACB7YT86_9ERIC</name>
<gene>
    <name evidence="1" type="ORF">Vadar_006671</name>
</gene>
<evidence type="ECO:0000313" key="2">
    <source>
        <dbReference type="Proteomes" id="UP000828048"/>
    </source>
</evidence>
<accession>A0ACB7YT86</accession>